<protein>
    <submittedName>
        <fullName evidence="5">Uncharacterized protein LOC120255418</fullName>
    </submittedName>
</protein>
<dbReference type="InterPro" id="IPR025836">
    <property type="entry name" value="Zn_knuckle_CX2CX4HX4C"/>
</dbReference>
<dbReference type="PANTHER" id="PTHR31286:SF180">
    <property type="entry name" value="OS10G0362600 PROTEIN"/>
    <property type="match status" value="1"/>
</dbReference>
<evidence type="ECO:0000259" key="3">
    <source>
        <dbReference type="PROSITE" id="PS50158"/>
    </source>
</evidence>
<keyword evidence="4" id="KW-1185">Reference proteome</keyword>
<evidence type="ECO:0000256" key="1">
    <source>
        <dbReference type="PROSITE-ProRule" id="PRU00047"/>
    </source>
</evidence>
<name>A0AB40AX80_DIOCR</name>
<keyword evidence="1" id="KW-0863">Zinc-finger</keyword>
<keyword evidence="1" id="KW-0479">Metal-binding</keyword>
<dbReference type="PROSITE" id="PS50158">
    <property type="entry name" value="ZF_CCHC"/>
    <property type="match status" value="1"/>
</dbReference>
<evidence type="ECO:0000256" key="2">
    <source>
        <dbReference type="SAM" id="MobiDB-lite"/>
    </source>
</evidence>
<reference evidence="5" key="1">
    <citation type="submission" date="2025-08" db="UniProtKB">
        <authorList>
            <consortium name="RefSeq"/>
        </authorList>
    </citation>
    <scope>IDENTIFICATION</scope>
</reference>
<dbReference type="PANTHER" id="PTHR31286">
    <property type="entry name" value="GLYCINE-RICH CELL WALL STRUCTURAL PROTEIN 1.8-LIKE"/>
    <property type="match status" value="1"/>
</dbReference>
<feature type="region of interest" description="Disordered" evidence="2">
    <location>
        <begin position="251"/>
        <end position="277"/>
    </location>
</feature>
<feature type="compositionally biased region" description="Polar residues" evidence="2">
    <location>
        <begin position="258"/>
        <end position="277"/>
    </location>
</feature>
<evidence type="ECO:0000313" key="5">
    <source>
        <dbReference type="RefSeq" id="XP_039119178.1"/>
    </source>
</evidence>
<proteinExistence type="predicted"/>
<keyword evidence="1" id="KW-0862">Zinc</keyword>
<feature type="domain" description="CCHC-type" evidence="3">
    <location>
        <begin position="119"/>
        <end position="134"/>
    </location>
</feature>
<dbReference type="GO" id="GO:0003676">
    <property type="term" value="F:nucleic acid binding"/>
    <property type="evidence" value="ECO:0007669"/>
    <property type="project" value="InterPro"/>
</dbReference>
<dbReference type="Proteomes" id="UP001515500">
    <property type="component" value="Unplaced"/>
</dbReference>
<gene>
    <name evidence="5" type="primary">LOC120255418</name>
</gene>
<dbReference type="GO" id="GO:0008270">
    <property type="term" value="F:zinc ion binding"/>
    <property type="evidence" value="ECO:0007669"/>
    <property type="project" value="UniProtKB-KW"/>
</dbReference>
<dbReference type="AlphaFoldDB" id="A0AB40AX80"/>
<organism evidence="4 5">
    <name type="scientific">Dioscorea cayennensis subsp. rotundata</name>
    <name type="common">White Guinea yam</name>
    <name type="synonym">Dioscorea rotundata</name>
    <dbReference type="NCBI Taxonomy" id="55577"/>
    <lineage>
        <taxon>Eukaryota</taxon>
        <taxon>Viridiplantae</taxon>
        <taxon>Streptophyta</taxon>
        <taxon>Embryophyta</taxon>
        <taxon>Tracheophyta</taxon>
        <taxon>Spermatophyta</taxon>
        <taxon>Magnoliopsida</taxon>
        <taxon>Liliopsida</taxon>
        <taxon>Dioscoreales</taxon>
        <taxon>Dioscoreaceae</taxon>
        <taxon>Dioscorea</taxon>
    </lineage>
</organism>
<sequence length="277" mass="30585">MQQLFLDGPWSVNGIILQMCPWKTFFEPSFVKLNSAAIWVQFHNLPVECWDGDVLETIASNFGNLIKVDEFTSTLARSKYARVCIEIDLSKPLCRGFWIGDDFQKVFVVVMYERLPIFCYNCGLIGHGSKSCTRAASSGAGGFSLPARDERVPVERTAQVSNDVDHIMDVSNPIFVPGSDDNMASDFGPWLLVSCQHGRARGRGRSSTFHASHDSPHSDVVETLNVQNPVANLAINHNFMINETLGDNPLDPPLYPSLNPQTTTLSDPSSQNAVIPP</sequence>
<dbReference type="GeneID" id="120255418"/>
<dbReference type="Pfam" id="PF14392">
    <property type="entry name" value="zf-CCHC_4"/>
    <property type="match status" value="1"/>
</dbReference>
<evidence type="ECO:0000313" key="4">
    <source>
        <dbReference type="Proteomes" id="UP001515500"/>
    </source>
</evidence>
<dbReference type="InterPro" id="IPR040256">
    <property type="entry name" value="At4g02000-like"/>
</dbReference>
<dbReference type="RefSeq" id="XP_039119178.1">
    <property type="nucleotide sequence ID" value="XM_039263244.1"/>
</dbReference>
<dbReference type="InterPro" id="IPR001878">
    <property type="entry name" value="Znf_CCHC"/>
</dbReference>
<accession>A0AB40AX80</accession>